<dbReference type="SUPFAM" id="SSF160719">
    <property type="entry name" value="gpW/gp25-like"/>
    <property type="match status" value="1"/>
</dbReference>
<dbReference type="InterPro" id="IPR007048">
    <property type="entry name" value="IraD/Gp25-like"/>
</dbReference>
<reference evidence="2 3" key="1">
    <citation type="submission" date="2023-07" db="EMBL/GenBank/DDBJ databases">
        <title>Genomic Encyclopedia of Type Strains, Phase IV (KMG-IV): sequencing the most valuable type-strain genomes for metagenomic binning, comparative biology and taxonomic classification.</title>
        <authorList>
            <person name="Goeker M."/>
        </authorList>
    </citation>
    <scope>NUCLEOTIDE SEQUENCE [LARGE SCALE GENOMIC DNA]</scope>
    <source>
        <strain evidence="2 3">DSM 19562</strain>
    </source>
</reference>
<feature type="domain" description="IraD/Gp25-like" evidence="1">
    <location>
        <begin position="27"/>
        <end position="113"/>
    </location>
</feature>
<dbReference type="PANTHER" id="PTHR38595">
    <property type="entry name" value="CYTOPLASMIC PROTEIN-RELATED"/>
    <property type="match status" value="1"/>
</dbReference>
<dbReference type="InterPro" id="IPR017737">
    <property type="entry name" value="TssE1-like"/>
</dbReference>
<sequence length="136" mass="14528">MASLFERLEAARADGTSPPGIARSAGLRESVLANIRTVLNGRQGCCQTRLDYGLPDLNGIAGETSEAVPAIARAVKAQIESFEPRLSAVVVRPATLPGMPGELAFTVSALLHDGEEGRALRFETVLGDDRQMRLRL</sequence>
<dbReference type="RefSeq" id="WP_238252631.1">
    <property type="nucleotide sequence ID" value="NZ_BPQX01000056.1"/>
</dbReference>
<dbReference type="NCBIfam" id="TIGR03357">
    <property type="entry name" value="VI_zyme"/>
    <property type="match status" value="1"/>
</dbReference>
<keyword evidence="3" id="KW-1185">Reference proteome</keyword>
<accession>A0ABU0HKX1</accession>
<gene>
    <name evidence="2" type="ORF">QO016_002465</name>
</gene>
<comment type="caution">
    <text evidence="2">The sequence shown here is derived from an EMBL/GenBank/DDBJ whole genome shotgun (WGS) entry which is preliminary data.</text>
</comment>
<dbReference type="PANTHER" id="PTHR38595:SF2">
    <property type="entry name" value="TYPE VI SECRETION SYSTEM BASEPLATE SUBUNIT TSSE"/>
    <property type="match status" value="1"/>
</dbReference>
<evidence type="ECO:0000313" key="2">
    <source>
        <dbReference type="EMBL" id="MDQ0442968.1"/>
    </source>
</evidence>
<dbReference type="EMBL" id="JAUSVV010000004">
    <property type="protein sequence ID" value="MDQ0442968.1"/>
    <property type="molecule type" value="Genomic_DNA"/>
</dbReference>
<dbReference type="InterPro" id="IPR053176">
    <property type="entry name" value="T6SS_TssE1-like"/>
</dbReference>
<organism evidence="2 3">
    <name type="scientific">Methylobacterium persicinum</name>
    <dbReference type="NCBI Taxonomy" id="374426"/>
    <lineage>
        <taxon>Bacteria</taxon>
        <taxon>Pseudomonadati</taxon>
        <taxon>Pseudomonadota</taxon>
        <taxon>Alphaproteobacteria</taxon>
        <taxon>Hyphomicrobiales</taxon>
        <taxon>Methylobacteriaceae</taxon>
        <taxon>Methylobacterium</taxon>
    </lineage>
</organism>
<protein>
    <submittedName>
        <fullName evidence="2">Type VI secretion system protein</fullName>
    </submittedName>
</protein>
<evidence type="ECO:0000313" key="3">
    <source>
        <dbReference type="Proteomes" id="UP001236369"/>
    </source>
</evidence>
<evidence type="ECO:0000259" key="1">
    <source>
        <dbReference type="Pfam" id="PF04965"/>
    </source>
</evidence>
<dbReference type="Gene3D" id="3.10.450.40">
    <property type="match status" value="1"/>
</dbReference>
<dbReference type="Pfam" id="PF04965">
    <property type="entry name" value="GPW_gp25"/>
    <property type="match status" value="1"/>
</dbReference>
<proteinExistence type="predicted"/>
<name>A0ABU0HKX1_9HYPH</name>
<dbReference type="Proteomes" id="UP001236369">
    <property type="component" value="Unassembled WGS sequence"/>
</dbReference>